<dbReference type="InterPro" id="IPR016187">
    <property type="entry name" value="CTDL_fold"/>
</dbReference>
<dbReference type="Gene3D" id="3.10.100.10">
    <property type="entry name" value="Mannose-Binding Protein A, subunit A"/>
    <property type="match status" value="1"/>
</dbReference>
<dbReference type="EMBL" id="CMVM020000201">
    <property type="status" value="NOT_ANNOTATED_CDS"/>
    <property type="molecule type" value="Genomic_DNA"/>
</dbReference>
<name>A0A2K6WD29_ONCVO</name>
<dbReference type="CDD" id="cd00037">
    <property type="entry name" value="CLECT"/>
    <property type="match status" value="1"/>
</dbReference>
<dbReference type="InterPro" id="IPR016186">
    <property type="entry name" value="C-type_lectin-like/link_sf"/>
</dbReference>
<accession>A0A2K6WD29</accession>
<evidence type="ECO:0000313" key="1">
    <source>
        <dbReference type="EnsemblMetazoa" id="OVOC7429.2"/>
    </source>
</evidence>
<organism evidence="1 2">
    <name type="scientific">Onchocerca volvulus</name>
    <dbReference type="NCBI Taxonomy" id="6282"/>
    <lineage>
        <taxon>Eukaryota</taxon>
        <taxon>Metazoa</taxon>
        <taxon>Ecdysozoa</taxon>
        <taxon>Nematoda</taxon>
        <taxon>Chromadorea</taxon>
        <taxon>Rhabditida</taxon>
        <taxon>Spirurina</taxon>
        <taxon>Spiruromorpha</taxon>
        <taxon>Filarioidea</taxon>
        <taxon>Onchocercidae</taxon>
        <taxon>Onchocerca</taxon>
    </lineage>
</organism>
<reference evidence="2" key="1">
    <citation type="submission" date="2013-10" db="EMBL/GenBank/DDBJ databases">
        <title>Genome sequencing of Onchocerca volvulus.</title>
        <authorList>
            <person name="Cotton J."/>
            <person name="Tsai J."/>
            <person name="Stanley E."/>
            <person name="Tracey A."/>
            <person name="Holroyd N."/>
            <person name="Lustigman S."/>
            <person name="Berriman M."/>
        </authorList>
    </citation>
    <scope>NUCLEOTIDE SEQUENCE</scope>
</reference>
<evidence type="ECO:0008006" key="3">
    <source>
        <dbReference type="Google" id="ProtNLM"/>
    </source>
</evidence>
<dbReference type="OMA" id="LGPCPEK"/>
<dbReference type="AlphaFoldDB" id="A0A2K6WD29"/>
<dbReference type="EnsemblMetazoa" id="OVOC7429.1">
    <property type="protein sequence ID" value="OVOC7429.1"/>
    <property type="gene ID" value="WBGene00244238"/>
</dbReference>
<evidence type="ECO:0000313" key="2">
    <source>
        <dbReference type="Proteomes" id="UP000024404"/>
    </source>
</evidence>
<keyword evidence="2" id="KW-1185">Reference proteome</keyword>
<reference evidence="1" key="2">
    <citation type="submission" date="2018-02" db="UniProtKB">
        <authorList>
            <consortium name="EnsemblMetazoa"/>
        </authorList>
    </citation>
    <scope>IDENTIFICATION</scope>
</reference>
<dbReference type="Proteomes" id="UP000024404">
    <property type="component" value="Unassembled WGS sequence"/>
</dbReference>
<proteinExistence type="predicted"/>
<sequence>MWEISSDTKLGPCPEKWWPLLPTDMGDYSLLQKCILFVDVKNSDIIKPEINIMKMMDAVNACSNIFPSGLTSATIYRPEDIKELNYFLTHASKRSMNGMIDIIINEGIPYDHLGRHLQEFGTIITKPAYEASNKECGLNSPDMKIVFANCDSIGRFWCQYKAKRVMTDYECGGWFKADQGSNVYCYFVYRYQTTARNARNICRENKAQLVTVDNIGEWSYITHLAEALAPNAKDRSLLLGYTRCSTDPPEWRTLDGNVPPINYSLPNSASISDEICCLELNFENKTTCK</sequence>
<protein>
    <recommendedName>
        <fullName evidence="3">C-type lectin domain-containing protein</fullName>
    </recommendedName>
</protein>
<dbReference type="SUPFAM" id="SSF56436">
    <property type="entry name" value="C-type lectin-like"/>
    <property type="match status" value="1"/>
</dbReference>
<dbReference type="EnsemblMetazoa" id="OVOC7429.2">
    <property type="protein sequence ID" value="OVOC7429.2"/>
    <property type="gene ID" value="WBGene00244238"/>
</dbReference>